<evidence type="ECO:0000256" key="2">
    <source>
        <dbReference type="ARBA" id="ARBA00022692"/>
    </source>
</evidence>
<keyword evidence="2" id="KW-0812">Transmembrane</keyword>
<evidence type="ECO:0000256" key="4">
    <source>
        <dbReference type="ARBA" id="ARBA00023136"/>
    </source>
</evidence>
<dbReference type="InterPro" id="IPR052612">
    <property type="entry name" value="ANP_Clearance_Receptor"/>
</dbReference>
<dbReference type="GO" id="GO:0017046">
    <property type="term" value="F:peptide hormone binding"/>
    <property type="evidence" value="ECO:0007669"/>
    <property type="project" value="TreeGrafter"/>
</dbReference>
<dbReference type="GO" id="GO:0038023">
    <property type="term" value="F:signaling receptor activity"/>
    <property type="evidence" value="ECO:0007669"/>
    <property type="project" value="TreeGrafter"/>
</dbReference>
<dbReference type="GO" id="GO:0016020">
    <property type="term" value="C:membrane"/>
    <property type="evidence" value="ECO:0007669"/>
    <property type="project" value="UniProtKB-SubCell"/>
</dbReference>
<dbReference type="STRING" id="6526.A0A2C9L0N6"/>
<dbReference type="InterPro" id="IPR001828">
    <property type="entry name" value="ANF_lig-bd_rcpt"/>
</dbReference>
<dbReference type="SUPFAM" id="SSF53822">
    <property type="entry name" value="Periplasmic binding protein-like I"/>
    <property type="match status" value="1"/>
</dbReference>
<dbReference type="Pfam" id="PF01094">
    <property type="entry name" value="ANF_receptor"/>
    <property type="match status" value="1"/>
</dbReference>
<evidence type="ECO:0000259" key="6">
    <source>
        <dbReference type="Pfam" id="PF01094"/>
    </source>
</evidence>
<keyword evidence="3" id="KW-1133">Transmembrane helix</keyword>
<feature type="chain" id="PRO_5012880740" description="Receptor ligand binding region domain-containing protein" evidence="5">
    <location>
        <begin position="29"/>
        <end position="235"/>
    </location>
</feature>
<sequence>MTAFHKLKLLVIMLPSLVALVMVSTSKAAKVLEPVMISALLPHAKHYQFTHQKIAPAIEIAIDKVKAPGGPLHGHNVTILYGNSECSSSHSMNEAINLFVNKKTHIFLGPTCAFAVAPLVRQAKFWNVPVVSPTSTEAFHKEHDEYSMLTMVGYNSVQLADSIYKLIKLFSWTKMKMLYEPNGDKTMPSLCHFVIDCIDKYLNDEYKQMPYFKFEQTSAMLADMEKEIGTDNAGK</sequence>
<dbReference type="KEGG" id="bgt:106053925"/>
<feature type="signal peptide" evidence="5">
    <location>
        <begin position="1"/>
        <end position="28"/>
    </location>
</feature>
<dbReference type="VEuPathDB" id="VectorBase:BGLAX_040791"/>
<dbReference type="GO" id="GO:0007165">
    <property type="term" value="P:signal transduction"/>
    <property type="evidence" value="ECO:0007669"/>
    <property type="project" value="TreeGrafter"/>
</dbReference>
<evidence type="ECO:0000313" key="7">
    <source>
        <dbReference type="EnsemblMetazoa" id="BGLB025658-PA"/>
    </source>
</evidence>
<evidence type="ECO:0000256" key="1">
    <source>
        <dbReference type="ARBA" id="ARBA00004370"/>
    </source>
</evidence>
<organism evidence="7 8">
    <name type="scientific">Biomphalaria glabrata</name>
    <name type="common">Bloodfluke planorb</name>
    <name type="synonym">Freshwater snail</name>
    <dbReference type="NCBI Taxonomy" id="6526"/>
    <lineage>
        <taxon>Eukaryota</taxon>
        <taxon>Metazoa</taxon>
        <taxon>Spiralia</taxon>
        <taxon>Lophotrochozoa</taxon>
        <taxon>Mollusca</taxon>
        <taxon>Gastropoda</taxon>
        <taxon>Heterobranchia</taxon>
        <taxon>Euthyneura</taxon>
        <taxon>Panpulmonata</taxon>
        <taxon>Hygrophila</taxon>
        <taxon>Lymnaeoidea</taxon>
        <taxon>Planorbidae</taxon>
        <taxon>Biomphalaria</taxon>
    </lineage>
</organism>
<dbReference type="VEuPathDB" id="VectorBase:BGLB025658"/>
<dbReference type="PANTHER" id="PTHR44755">
    <property type="entry name" value="NATRIURETIC PEPTIDE RECEPTOR 3-RELATED"/>
    <property type="match status" value="1"/>
</dbReference>
<evidence type="ECO:0000256" key="3">
    <source>
        <dbReference type="ARBA" id="ARBA00022989"/>
    </source>
</evidence>
<dbReference type="AlphaFoldDB" id="A0A2C9L0N6"/>
<gene>
    <name evidence="7" type="primary">106053925</name>
</gene>
<keyword evidence="5" id="KW-0732">Signal</keyword>
<dbReference type="Gene3D" id="3.40.50.2300">
    <property type="match status" value="1"/>
</dbReference>
<dbReference type="InterPro" id="IPR028082">
    <property type="entry name" value="Peripla_BP_I"/>
</dbReference>
<evidence type="ECO:0000256" key="5">
    <source>
        <dbReference type="SAM" id="SignalP"/>
    </source>
</evidence>
<accession>A0A2C9L0N6</accession>
<comment type="subcellular location">
    <subcellularLocation>
        <location evidence="1">Membrane</location>
    </subcellularLocation>
</comment>
<keyword evidence="4" id="KW-0472">Membrane</keyword>
<dbReference type="PANTHER" id="PTHR44755:SF8">
    <property type="entry name" value="RECEPTOR LIGAND BINDING REGION DOMAIN-CONTAINING PROTEIN"/>
    <property type="match status" value="1"/>
</dbReference>
<dbReference type="Proteomes" id="UP000076420">
    <property type="component" value="Unassembled WGS sequence"/>
</dbReference>
<proteinExistence type="predicted"/>
<name>A0A2C9L0N6_BIOGL</name>
<feature type="domain" description="Receptor ligand binding region" evidence="6">
    <location>
        <begin position="55"/>
        <end position="187"/>
    </location>
</feature>
<protein>
    <recommendedName>
        <fullName evidence="6">Receptor ligand binding region domain-containing protein</fullName>
    </recommendedName>
</protein>
<dbReference type="EnsemblMetazoa" id="BGLB025658-RA">
    <property type="protein sequence ID" value="BGLB025658-PA"/>
    <property type="gene ID" value="BGLB025658"/>
</dbReference>
<reference evidence="7" key="1">
    <citation type="submission" date="2020-05" db="UniProtKB">
        <authorList>
            <consortium name="EnsemblMetazoa"/>
        </authorList>
    </citation>
    <scope>IDENTIFICATION</scope>
    <source>
        <strain evidence="7">BB02</strain>
    </source>
</reference>
<evidence type="ECO:0000313" key="8">
    <source>
        <dbReference type="Proteomes" id="UP000076420"/>
    </source>
</evidence>